<protein>
    <recommendedName>
        <fullName evidence="6">2-succinyl-5-enolpyruvyl-6-hydroxy-3-cyclohexene-1-carboxylate synthase</fullName>
        <shortName evidence="6">SEPHCHC synthase</shortName>
        <ecNumber evidence="6">2.2.1.9</ecNumber>
    </recommendedName>
    <alternativeName>
        <fullName evidence="6">Menaquinone biosynthesis protein MenD</fullName>
    </alternativeName>
</protein>
<evidence type="ECO:0000313" key="9">
    <source>
        <dbReference type="EMBL" id="GGP57264.1"/>
    </source>
</evidence>
<comment type="cofactor">
    <cofactor evidence="6">
        <name>Mg(2+)</name>
        <dbReference type="ChEBI" id="CHEBI:18420"/>
    </cofactor>
    <cofactor evidence="6">
        <name>Mn(2+)</name>
        <dbReference type="ChEBI" id="CHEBI:29035"/>
    </cofactor>
</comment>
<dbReference type="CDD" id="cd07037">
    <property type="entry name" value="TPP_PYR_MenD"/>
    <property type="match status" value="1"/>
</dbReference>
<gene>
    <name evidence="6 9" type="primary">menD</name>
    <name evidence="9" type="ORF">GCM10010185_32050</name>
</gene>
<evidence type="ECO:0000256" key="4">
    <source>
        <dbReference type="ARBA" id="ARBA00023052"/>
    </source>
</evidence>
<evidence type="ECO:0000259" key="8">
    <source>
        <dbReference type="Pfam" id="PF02776"/>
    </source>
</evidence>
<keyword evidence="6" id="KW-0474">Menaquinone biosynthesis</keyword>
<feature type="domain" description="Thiamine pyrophosphate enzyme N-terminal TPP-binding" evidence="8">
    <location>
        <begin position="15"/>
        <end position="131"/>
    </location>
</feature>
<keyword evidence="5 6" id="KW-0464">Manganese</keyword>
<dbReference type="GO" id="GO:0030976">
    <property type="term" value="F:thiamine pyrophosphate binding"/>
    <property type="evidence" value="ECO:0007669"/>
    <property type="project" value="UniProtKB-UniRule"/>
</dbReference>
<dbReference type="EMBL" id="BMRG01000005">
    <property type="protein sequence ID" value="GGP57264.1"/>
    <property type="molecule type" value="Genomic_DNA"/>
</dbReference>
<comment type="cofactor">
    <cofactor evidence="6">
        <name>thiamine diphosphate</name>
        <dbReference type="ChEBI" id="CHEBI:58937"/>
    </cofactor>
    <text evidence="6">Binds 1 thiamine pyrophosphate per subunit.</text>
</comment>
<comment type="function">
    <text evidence="6">Catalyzes the thiamine diphosphate-dependent decarboxylation of 2-oxoglutarate and the subsequent addition of the resulting succinic semialdehyde-thiamine pyrophosphate anion to isochorismate to yield 2-succinyl-5-enolpyruvyl-6-hydroxy-3-cyclohexene-1-carboxylate (SEPHCHC).</text>
</comment>
<dbReference type="InterPro" id="IPR004433">
    <property type="entry name" value="MenaQ_synth_MenD"/>
</dbReference>
<dbReference type="HAMAP" id="MF_01659">
    <property type="entry name" value="MenD"/>
    <property type="match status" value="1"/>
</dbReference>
<dbReference type="PANTHER" id="PTHR42916:SF1">
    <property type="entry name" value="PROTEIN PHYLLO, CHLOROPLASTIC"/>
    <property type="match status" value="1"/>
</dbReference>
<dbReference type="Pfam" id="PF02775">
    <property type="entry name" value="TPP_enzyme_C"/>
    <property type="match status" value="1"/>
</dbReference>
<dbReference type="PANTHER" id="PTHR42916">
    <property type="entry name" value="2-SUCCINYL-5-ENOLPYRUVYL-6-HYDROXY-3-CYCLOHEXENE-1-CARBOXYLATE SYNTHASE"/>
    <property type="match status" value="1"/>
</dbReference>
<dbReference type="NCBIfam" id="TIGR00173">
    <property type="entry name" value="menD"/>
    <property type="match status" value="1"/>
</dbReference>
<comment type="catalytic activity">
    <reaction evidence="6">
        <text>isochorismate + 2-oxoglutarate + H(+) = 5-enolpyruvoyl-6-hydroxy-2-succinyl-cyclohex-3-ene-1-carboxylate + CO2</text>
        <dbReference type="Rhea" id="RHEA:25593"/>
        <dbReference type="ChEBI" id="CHEBI:15378"/>
        <dbReference type="ChEBI" id="CHEBI:16526"/>
        <dbReference type="ChEBI" id="CHEBI:16810"/>
        <dbReference type="ChEBI" id="CHEBI:29780"/>
        <dbReference type="ChEBI" id="CHEBI:58818"/>
        <dbReference type="EC" id="2.2.1.9"/>
    </reaction>
</comment>
<proteinExistence type="inferred from homology"/>
<dbReference type="InterPro" id="IPR011766">
    <property type="entry name" value="TPP_enzyme_TPP-bd"/>
</dbReference>
<comment type="pathway">
    <text evidence="6">Quinol/quinone metabolism; menaquinone biosynthesis.</text>
</comment>
<dbReference type="SUPFAM" id="SSF52518">
    <property type="entry name" value="Thiamin diphosphate-binding fold (THDP-binding)"/>
    <property type="match status" value="2"/>
</dbReference>
<evidence type="ECO:0000256" key="2">
    <source>
        <dbReference type="ARBA" id="ARBA00022723"/>
    </source>
</evidence>
<evidence type="ECO:0000259" key="7">
    <source>
        <dbReference type="Pfam" id="PF02775"/>
    </source>
</evidence>
<evidence type="ECO:0000313" key="10">
    <source>
        <dbReference type="Proteomes" id="UP000639606"/>
    </source>
</evidence>
<reference evidence="9" key="2">
    <citation type="submission" date="2020-09" db="EMBL/GenBank/DDBJ databases">
        <authorList>
            <person name="Sun Q."/>
            <person name="Ohkuma M."/>
        </authorList>
    </citation>
    <scope>NUCLEOTIDE SEQUENCE</scope>
    <source>
        <strain evidence="9">JCM 3313</strain>
    </source>
</reference>
<evidence type="ECO:0000256" key="3">
    <source>
        <dbReference type="ARBA" id="ARBA00022842"/>
    </source>
</evidence>
<feature type="domain" description="Thiamine pyrophosphate enzyme TPP-binding" evidence="7">
    <location>
        <begin position="402"/>
        <end position="518"/>
    </location>
</feature>
<keyword evidence="1 6" id="KW-0808">Transferase</keyword>
<comment type="similarity">
    <text evidence="6">Belongs to the TPP enzyme family. MenD subfamily.</text>
</comment>
<accession>A0A918EEL6</accession>
<dbReference type="Gene3D" id="3.40.50.1220">
    <property type="entry name" value="TPP-binding domain"/>
    <property type="match status" value="1"/>
</dbReference>
<dbReference type="GO" id="GO:0070204">
    <property type="term" value="F:2-succinyl-5-enolpyruvyl-6-hydroxy-3-cyclohexene-1-carboxylic-acid synthase activity"/>
    <property type="evidence" value="ECO:0007669"/>
    <property type="project" value="UniProtKB-UniRule"/>
</dbReference>
<comment type="caution">
    <text evidence="9">The sequence shown here is derived from an EMBL/GenBank/DDBJ whole genome shotgun (WGS) entry which is preliminary data.</text>
</comment>
<dbReference type="InterPro" id="IPR012001">
    <property type="entry name" value="Thiamin_PyroP_enz_TPP-bd_dom"/>
</dbReference>
<keyword evidence="2 6" id="KW-0479">Metal-binding</keyword>
<dbReference type="GO" id="GO:0030145">
    <property type="term" value="F:manganese ion binding"/>
    <property type="evidence" value="ECO:0007669"/>
    <property type="project" value="UniProtKB-UniRule"/>
</dbReference>
<name>A0A918EEL6_9PSEU</name>
<reference evidence="9" key="1">
    <citation type="journal article" date="2014" name="Int. J. Syst. Evol. Microbiol.">
        <title>Complete genome sequence of Corynebacterium casei LMG S-19264T (=DSM 44701T), isolated from a smear-ripened cheese.</title>
        <authorList>
            <consortium name="US DOE Joint Genome Institute (JGI-PGF)"/>
            <person name="Walter F."/>
            <person name="Albersmeier A."/>
            <person name="Kalinowski J."/>
            <person name="Ruckert C."/>
        </authorList>
    </citation>
    <scope>NUCLEOTIDE SEQUENCE</scope>
    <source>
        <strain evidence="9">JCM 3313</strain>
    </source>
</reference>
<dbReference type="GO" id="GO:0000287">
    <property type="term" value="F:magnesium ion binding"/>
    <property type="evidence" value="ECO:0007669"/>
    <property type="project" value="UniProtKB-UniRule"/>
</dbReference>
<keyword evidence="10" id="KW-1185">Reference proteome</keyword>
<dbReference type="Pfam" id="PF02776">
    <property type="entry name" value="TPP_enzyme_N"/>
    <property type="match status" value="1"/>
</dbReference>
<organism evidence="9 10">
    <name type="scientific">Saccharothrix coeruleofusca</name>
    <dbReference type="NCBI Taxonomy" id="33919"/>
    <lineage>
        <taxon>Bacteria</taxon>
        <taxon>Bacillati</taxon>
        <taxon>Actinomycetota</taxon>
        <taxon>Actinomycetes</taxon>
        <taxon>Pseudonocardiales</taxon>
        <taxon>Pseudonocardiaceae</taxon>
        <taxon>Saccharothrix</taxon>
    </lineage>
</organism>
<sequence>MLGDNGEVNPSTAQARVLVDELIRNDVRHVVLSPGSRNAPLSFALHEAAVAGRLTLHVRVDERSAGFLALGLARGSGQVTAVTCTSGTAVANLHPAVLEARHAGVPLIALTADRPVELHRTGASQTVDQHGIFGVDTLDLPVAERRAGQNALWRSLVCRAVAAARENAPVHVNVPLREPLVPEPGDWVEPLEGRPFGMPWTRVATRATSSLHPADHLGPRTLVVLGDTDDREVAELAERAGWPVVAEPTAAVRGLAHGSLLLNAGELPERLKPDAVVVVGRATLSRGVQRLIAATPVVHVISQDPNWPDPQFAATHASTALALGEHEVDPDWLAGWRLAEKTAVAAVADLLAERSWPTGLHVARDLVALLRPGTNLFVGSSNPIRDVDLAATAGPHLRTYANRGTAGIDGSVSTAVGIALTAGPTCALIGDLTFLHDTNGLLIGPDEPRPDLTVVVLNDDGGGIFALLEQGGPEHAASFERVFGTPHGVDLAALCAAHHVPHALVDNAAALGRELAHAGGIKVVEIRAERTGLRDLHARLKSVVSSALSAAFQ</sequence>
<dbReference type="Gene3D" id="3.40.50.970">
    <property type="match status" value="2"/>
</dbReference>
<dbReference type="AlphaFoldDB" id="A0A918EEL6"/>
<comment type="subunit">
    <text evidence="6">Homodimer.</text>
</comment>
<keyword evidence="3 6" id="KW-0460">Magnesium</keyword>
<evidence type="ECO:0000256" key="6">
    <source>
        <dbReference type="HAMAP-Rule" id="MF_01659"/>
    </source>
</evidence>
<comment type="pathway">
    <text evidence="6">Quinol/quinone metabolism; 1,4-dihydroxy-2-naphthoate biosynthesis; 1,4-dihydroxy-2-naphthoate from chorismate: step 2/7.</text>
</comment>
<dbReference type="GO" id="GO:0009234">
    <property type="term" value="P:menaquinone biosynthetic process"/>
    <property type="evidence" value="ECO:0007669"/>
    <property type="project" value="UniProtKB-UniRule"/>
</dbReference>
<keyword evidence="4 6" id="KW-0786">Thiamine pyrophosphate</keyword>
<dbReference type="PIRSF" id="PIRSF004983">
    <property type="entry name" value="MenD"/>
    <property type="match status" value="1"/>
</dbReference>
<dbReference type="CDD" id="cd02009">
    <property type="entry name" value="TPP_SHCHC_synthase"/>
    <property type="match status" value="1"/>
</dbReference>
<dbReference type="InterPro" id="IPR029061">
    <property type="entry name" value="THDP-binding"/>
</dbReference>
<evidence type="ECO:0000256" key="1">
    <source>
        <dbReference type="ARBA" id="ARBA00022679"/>
    </source>
</evidence>
<dbReference type="Proteomes" id="UP000639606">
    <property type="component" value="Unassembled WGS sequence"/>
</dbReference>
<dbReference type="EC" id="2.2.1.9" evidence="6"/>
<evidence type="ECO:0000256" key="5">
    <source>
        <dbReference type="ARBA" id="ARBA00023211"/>
    </source>
</evidence>